<evidence type="ECO:0000313" key="2">
    <source>
        <dbReference type="EMBL" id="POS69195.1"/>
    </source>
</evidence>
<dbReference type="AlphaFoldDB" id="A0A2P5HG19"/>
<dbReference type="Proteomes" id="UP000094444">
    <property type="component" value="Unassembled WGS sequence"/>
</dbReference>
<gene>
    <name evidence="2" type="ORF">DHEL01_v212412</name>
</gene>
<feature type="transmembrane region" description="Helical" evidence="1">
    <location>
        <begin position="95"/>
        <end position="121"/>
    </location>
</feature>
<accession>A0A2P5HG19</accession>
<evidence type="ECO:0000313" key="3">
    <source>
        <dbReference type="Proteomes" id="UP000094444"/>
    </source>
</evidence>
<keyword evidence="1" id="KW-1133">Transmembrane helix</keyword>
<dbReference type="InParanoid" id="A0A2P5HG19"/>
<protein>
    <submittedName>
        <fullName evidence="2">Uncharacterized protein</fullName>
    </submittedName>
</protein>
<organism evidence="2 3">
    <name type="scientific">Diaporthe helianthi</name>
    <dbReference type="NCBI Taxonomy" id="158607"/>
    <lineage>
        <taxon>Eukaryota</taxon>
        <taxon>Fungi</taxon>
        <taxon>Dikarya</taxon>
        <taxon>Ascomycota</taxon>
        <taxon>Pezizomycotina</taxon>
        <taxon>Sordariomycetes</taxon>
        <taxon>Sordariomycetidae</taxon>
        <taxon>Diaporthales</taxon>
        <taxon>Diaporthaceae</taxon>
        <taxon>Diaporthe</taxon>
    </lineage>
</organism>
<proteinExistence type="predicted"/>
<name>A0A2P5HG19_DIAHE</name>
<evidence type="ECO:0000256" key="1">
    <source>
        <dbReference type="SAM" id="Phobius"/>
    </source>
</evidence>
<keyword evidence="1" id="KW-0472">Membrane</keyword>
<reference evidence="2" key="1">
    <citation type="submission" date="2017-09" db="EMBL/GenBank/DDBJ databases">
        <title>Polyketide synthases of a Diaporthe helianthi virulent isolate.</title>
        <authorList>
            <person name="Baroncelli R."/>
        </authorList>
    </citation>
    <scope>NUCLEOTIDE SEQUENCE [LARGE SCALE GENOMIC DNA]</scope>
    <source>
        <strain evidence="2">7/96</strain>
    </source>
</reference>
<dbReference type="EMBL" id="MAVT02002558">
    <property type="protein sequence ID" value="POS69195.1"/>
    <property type="molecule type" value="Genomic_DNA"/>
</dbReference>
<feature type="transmembrane region" description="Helical" evidence="1">
    <location>
        <begin position="36"/>
        <end position="55"/>
    </location>
</feature>
<sequence length="122" mass="13583">MATGHMFKARSTITTTESEDNSTTSITRIKNVSGPFFLVITAQSIPGCFLFAPQLDLESHHHWRLLTNIVNNVFHNTDSDISMVFGSLPVHLQHMLLYGVSVGLALCWCMLYNFVLCFGAFG</sequence>
<comment type="caution">
    <text evidence="2">The sequence shown here is derived from an EMBL/GenBank/DDBJ whole genome shotgun (WGS) entry which is preliminary data.</text>
</comment>
<keyword evidence="1" id="KW-0812">Transmembrane</keyword>
<keyword evidence="3" id="KW-1185">Reference proteome</keyword>